<feature type="compositionally biased region" description="Low complexity" evidence="1">
    <location>
        <begin position="375"/>
        <end position="387"/>
    </location>
</feature>
<keyword evidence="2" id="KW-0732">Signal</keyword>
<feature type="region of interest" description="Disordered" evidence="1">
    <location>
        <begin position="334"/>
        <end position="407"/>
    </location>
</feature>
<evidence type="ECO:0000313" key="4">
    <source>
        <dbReference type="EMBL" id="KAJ3837445.1"/>
    </source>
</evidence>
<organism evidence="4 5">
    <name type="scientific">Lentinula raphanica</name>
    <dbReference type="NCBI Taxonomy" id="153919"/>
    <lineage>
        <taxon>Eukaryota</taxon>
        <taxon>Fungi</taxon>
        <taxon>Dikarya</taxon>
        <taxon>Basidiomycota</taxon>
        <taxon>Agaricomycotina</taxon>
        <taxon>Agaricomycetes</taxon>
        <taxon>Agaricomycetidae</taxon>
        <taxon>Agaricales</taxon>
        <taxon>Marasmiineae</taxon>
        <taxon>Omphalotaceae</taxon>
        <taxon>Lentinula</taxon>
    </lineage>
</organism>
<accession>A0AA38P7A2</accession>
<feature type="signal peptide" evidence="2">
    <location>
        <begin position="1"/>
        <end position="20"/>
    </location>
</feature>
<proteinExistence type="predicted"/>
<feature type="domain" description="SAP" evidence="3">
    <location>
        <begin position="144"/>
        <end position="178"/>
    </location>
</feature>
<sequence length="608" mass="68266">MPAPSLSIALFFCLRPPLFVIDVRNLSLASTINNGANAAFTLPPRLDAAVENLDAQTLALVRSTLDTQAVALSLLTQRFEQVLNVMEVDPPTDLSSANSSAPEHIEIDGQAMDIVYPLQPQPDDTIVLPGRYEDNVFYAVYQEINHLTRPELQDLCKQYSLATQGNKVVMKERLTGFSENKIRWQCLLPNARRSHRGVRQGGITKVKSKPATLAQSKTKKAKASTQRRGVMMGFGPDTPLSAQVFAAERSKDTRTVEQKNDLLRWAKDFCNSHPYVPREELARRRKAREEEKQRQKMSDSTLVSESIRSMAEEIARLNNRIEALVLERSGQPQISHNTSFVPSQPPPQLSHNESLAASQPPPQLSHNGSLAASHPPLQLPHNPLLFPSHPPPQPPHNPSVVPSQLPTVSSVQPAPVAYPSAASTLASTATDKLVIGHGVVLEYNYHQDVNEPPVISFAGRISRLSRVWDDEHTSWDPVDCGNNLLEIKGTAIALRYWQEVFRGRKGSTIWSRLKKTWTEWRYVAEHYHERGPEPFWQEFSVGNDRLPWSTIANRLRVIRDKQEQQLVERAKAEYGDQFGKIFVNNRGVKLTAQSAIARRYLEELSKRS</sequence>
<reference evidence="4" key="1">
    <citation type="submission" date="2022-08" db="EMBL/GenBank/DDBJ databases">
        <authorList>
            <consortium name="DOE Joint Genome Institute"/>
            <person name="Min B."/>
            <person name="Riley R."/>
            <person name="Sierra-Patev S."/>
            <person name="Naranjo-Ortiz M."/>
            <person name="Looney B."/>
            <person name="Konkel Z."/>
            <person name="Slot J.C."/>
            <person name="Sakamoto Y."/>
            <person name="Steenwyk J.L."/>
            <person name="Rokas A."/>
            <person name="Carro J."/>
            <person name="Camarero S."/>
            <person name="Ferreira P."/>
            <person name="Molpeceres G."/>
            <person name="Ruiz-Duenas F.J."/>
            <person name="Serrano A."/>
            <person name="Henrissat B."/>
            <person name="Drula E."/>
            <person name="Hughes K.W."/>
            <person name="Mata J.L."/>
            <person name="Ishikawa N.K."/>
            <person name="Vargas-Isla R."/>
            <person name="Ushijima S."/>
            <person name="Smith C.A."/>
            <person name="Ahrendt S."/>
            <person name="Andreopoulos W."/>
            <person name="He G."/>
            <person name="Labutti K."/>
            <person name="Lipzen A."/>
            <person name="Ng V."/>
            <person name="Sandor L."/>
            <person name="Barry K."/>
            <person name="Martinez A.T."/>
            <person name="Xiao Y."/>
            <person name="Gibbons J.G."/>
            <person name="Terashima K."/>
            <person name="Hibbett D.S."/>
            <person name="Grigoriev I.V."/>
        </authorList>
    </citation>
    <scope>NUCLEOTIDE SEQUENCE</scope>
    <source>
        <strain evidence="4">TFB9207</strain>
    </source>
</reference>
<evidence type="ECO:0000313" key="5">
    <source>
        <dbReference type="Proteomes" id="UP001163846"/>
    </source>
</evidence>
<evidence type="ECO:0000256" key="2">
    <source>
        <dbReference type="SAM" id="SignalP"/>
    </source>
</evidence>
<keyword evidence="5" id="KW-1185">Reference proteome</keyword>
<feature type="chain" id="PRO_5041326851" description="SAP domain-containing protein" evidence="2">
    <location>
        <begin position="21"/>
        <end position="608"/>
    </location>
</feature>
<dbReference type="PROSITE" id="PS50800">
    <property type="entry name" value="SAP"/>
    <property type="match status" value="1"/>
</dbReference>
<evidence type="ECO:0000259" key="3">
    <source>
        <dbReference type="PROSITE" id="PS50800"/>
    </source>
</evidence>
<dbReference type="EMBL" id="MU806246">
    <property type="protein sequence ID" value="KAJ3837445.1"/>
    <property type="molecule type" value="Genomic_DNA"/>
</dbReference>
<gene>
    <name evidence="4" type="ORF">F5878DRAFT_642775</name>
</gene>
<feature type="compositionally biased region" description="Basic and acidic residues" evidence="1">
    <location>
        <begin position="280"/>
        <end position="297"/>
    </location>
</feature>
<dbReference type="Proteomes" id="UP001163846">
    <property type="component" value="Unassembled WGS sequence"/>
</dbReference>
<dbReference type="AlphaFoldDB" id="A0AA38P7A2"/>
<evidence type="ECO:0000256" key="1">
    <source>
        <dbReference type="SAM" id="MobiDB-lite"/>
    </source>
</evidence>
<comment type="caution">
    <text evidence="4">The sequence shown here is derived from an EMBL/GenBank/DDBJ whole genome shotgun (WGS) entry which is preliminary data.</text>
</comment>
<dbReference type="InterPro" id="IPR003034">
    <property type="entry name" value="SAP_dom"/>
</dbReference>
<dbReference type="Pfam" id="PF02037">
    <property type="entry name" value="SAP"/>
    <property type="match status" value="1"/>
</dbReference>
<feature type="compositionally biased region" description="Pro residues" evidence="1">
    <location>
        <begin position="388"/>
        <end position="397"/>
    </location>
</feature>
<name>A0AA38P7A2_9AGAR</name>
<feature type="region of interest" description="Disordered" evidence="1">
    <location>
        <begin position="280"/>
        <end position="304"/>
    </location>
</feature>
<protein>
    <recommendedName>
        <fullName evidence="3">SAP domain-containing protein</fullName>
    </recommendedName>
</protein>